<organism evidence="1 2">
    <name type="scientific">Candidatus Kaiserbacteria bacterium GW2011_GWB1_52_6</name>
    <dbReference type="NCBI Taxonomy" id="1618674"/>
    <lineage>
        <taxon>Bacteria</taxon>
        <taxon>Candidatus Kaiseribacteriota</taxon>
    </lineage>
</organism>
<dbReference type="AlphaFoldDB" id="A0A0G1ZIN3"/>
<evidence type="ECO:0000313" key="2">
    <source>
        <dbReference type="Proteomes" id="UP000034185"/>
    </source>
</evidence>
<feature type="non-terminal residue" evidence="1">
    <location>
        <position position="51"/>
    </location>
</feature>
<gene>
    <name evidence="1" type="ORF">UY70_C0006G0001</name>
</gene>
<accession>A0A0G1ZIN3</accession>
<proteinExistence type="predicted"/>
<dbReference type="EMBL" id="LCRA01000006">
    <property type="protein sequence ID" value="KKW27852.1"/>
    <property type="molecule type" value="Genomic_DNA"/>
</dbReference>
<evidence type="ECO:0000313" key="1">
    <source>
        <dbReference type="EMBL" id="KKW27852.1"/>
    </source>
</evidence>
<name>A0A0G1ZIN3_9BACT</name>
<reference evidence="1 2" key="1">
    <citation type="journal article" date="2015" name="Nature">
        <title>rRNA introns, odd ribosomes, and small enigmatic genomes across a large radiation of phyla.</title>
        <authorList>
            <person name="Brown C.T."/>
            <person name="Hug L.A."/>
            <person name="Thomas B.C."/>
            <person name="Sharon I."/>
            <person name="Castelle C.J."/>
            <person name="Singh A."/>
            <person name="Wilkins M.J."/>
            <person name="Williams K.H."/>
            <person name="Banfield J.F."/>
        </authorList>
    </citation>
    <scope>NUCLEOTIDE SEQUENCE [LARGE SCALE GENOMIC DNA]</scope>
</reference>
<comment type="caution">
    <text evidence="1">The sequence shown here is derived from an EMBL/GenBank/DDBJ whole genome shotgun (WGS) entry which is preliminary data.</text>
</comment>
<protein>
    <submittedName>
        <fullName evidence="1">Uncharacterized protein</fullName>
    </submittedName>
</protein>
<sequence>MTLGFLSGILGGLGIGVVIPLFSFTVADQAFGSDFVSQVVSQTFGFFGLEP</sequence>
<dbReference type="Proteomes" id="UP000034185">
    <property type="component" value="Unassembled WGS sequence"/>
</dbReference>